<dbReference type="GO" id="GO:0006412">
    <property type="term" value="P:translation"/>
    <property type="evidence" value="ECO:0007669"/>
    <property type="project" value="InterPro"/>
</dbReference>
<evidence type="ECO:0000256" key="4">
    <source>
        <dbReference type="ARBA" id="ARBA00035258"/>
    </source>
</evidence>
<gene>
    <name evidence="6" type="ORF">UT61_C0009G0035</name>
</gene>
<evidence type="ECO:0000256" key="1">
    <source>
        <dbReference type="ARBA" id="ARBA00006471"/>
    </source>
</evidence>
<evidence type="ECO:0000256" key="3">
    <source>
        <dbReference type="ARBA" id="ARBA00023274"/>
    </source>
</evidence>
<dbReference type="GO" id="GO:0005737">
    <property type="term" value="C:cytoplasm"/>
    <property type="evidence" value="ECO:0007669"/>
    <property type="project" value="UniProtKB-ARBA"/>
</dbReference>
<dbReference type="Gene3D" id="3.30.1490.10">
    <property type="match status" value="1"/>
</dbReference>
<keyword evidence="2 6" id="KW-0689">Ribosomal protein</keyword>
<dbReference type="PANTHER" id="PTHR11758">
    <property type="entry name" value="40S RIBOSOMAL PROTEIN S15A"/>
    <property type="match status" value="1"/>
</dbReference>
<keyword evidence="3" id="KW-0687">Ribonucleoprotein</keyword>
<dbReference type="GO" id="GO:0005840">
    <property type="term" value="C:ribosome"/>
    <property type="evidence" value="ECO:0007669"/>
    <property type="project" value="UniProtKB-KW"/>
</dbReference>
<protein>
    <recommendedName>
        <fullName evidence="4">Small ribosomal subunit protein uS8</fullName>
    </recommendedName>
    <alternativeName>
        <fullName evidence="5">30S ribosomal protein S8</fullName>
    </alternativeName>
</protein>
<dbReference type="GO" id="GO:0003735">
    <property type="term" value="F:structural constituent of ribosome"/>
    <property type="evidence" value="ECO:0007669"/>
    <property type="project" value="InterPro"/>
</dbReference>
<reference evidence="6 7" key="1">
    <citation type="journal article" date="2015" name="Nature">
        <title>rRNA introns, odd ribosomes, and small enigmatic genomes across a large radiation of phyla.</title>
        <authorList>
            <person name="Brown C.T."/>
            <person name="Hug L.A."/>
            <person name="Thomas B.C."/>
            <person name="Sharon I."/>
            <person name="Castelle C.J."/>
            <person name="Singh A."/>
            <person name="Wilkins M.J."/>
            <person name="Williams K.H."/>
            <person name="Banfield J.F."/>
        </authorList>
    </citation>
    <scope>NUCLEOTIDE SEQUENCE [LARGE SCALE GENOMIC DNA]</scope>
</reference>
<dbReference type="InterPro" id="IPR035987">
    <property type="entry name" value="Ribosomal_uS8_sf"/>
</dbReference>
<sequence length="145" mass="16017">MPRKTKNTKKQSKTETVRVAAGNYPVGDFLVRLKNAGLARMKTVEMPHTKLIKAVAKTLVAEGYLADISEKRGKVSVTLTYRRKEPILTEIKLVSKPGLRVYIKASELEKRKDPSILLISTPSGVMSSKDALKKRLGGEVIAEVL</sequence>
<evidence type="ECO:0000256" key="5">
    <source>
        <dbReference type="ARBA" id="ARBA00035525"/>
    </source>
</evidence>
<dbReference type="EMBL" id="LBXL01000009">
    <property type="protein sequence ID" value="KKR30302.1"/>
    <property type="molecule type" value="Genomic_DNA"/>
</dbReference>
<name>A0A0G0SXH5_9BACT</name>
<dbReference type="Pfam" id="PF00410">
    <property type="entry name" value="Ribosomal_S8"/>
    <property type="match status" value="1"/>
</dbReference>
<dbReference type="SUPFAM" id="SSF56047">
    <property type="entry name" value="Ribosomal protein S8"/>
    <property type="match status" value="1"/>
</dbReference>
<evidence type="ECO:0000313" key="6">
    <source>
        <dbReference type="EMBL" id="KKR30302.1"/>
    </source>
</evidence>
<evidence type="ECO:0000313" key="7">
    <source>
        <dbReference type="Proteomes" id="UP000034793"/>
    </source>
</evidence>
<proteinExistence type="inferred from homology"/>
<dbReference type="Proteomes" id="UP000034793">
    <property type="component" value="Unassembled WGS sequence"/>
</dbReference>
<dbReference type="GO" id="GO:1990904">
    <property type="term" value="C:ribonucleoprotein complex"/>
    <property type="evidence" value="ECO:0007669"/>
    <property type="project" value="UniProtKB-KW"/>
</dbReference>
<comment type="caution">
    <text evidence="6">The sequence shown here is derived from an EMBL/GenBank/DDBJ whole genome shotgun (WGS) entry which is preliminary data.</text>
</comment>
<evidence type="ECO:0000256" key="2">
    <source>
        <dbReference type="ARBA" id="ARBA00022980"/>
    </source>
</evidence>
<dbReference type="InterPro" id="IPR000630">
    <property type="entry name" value="Ribosomal_uS8"/>
</dbReference>
<dbReference type="FunFam" id="3.30.1490.10:FF:000001">
    <property type="entry name" value="30S ribosomal protein S8"/>
    <property type="match status" value="1"/>
</dbReference>
<dbReference type="AlphaFoldDB" id="A0A0G0SXH5"/>
<comment type="similarity">
    <text evidence="1">Belongs to the universal ribosomal protein uS8 family.</text>
</comment>
<organism evidence="6 7">
    <name type="scientific">Candidatus Woesebacteria bacterium GW2011_GWA1_39_8</name>
    <dbReference type="NCBI Taxonomy" id="1618552"/>
    <lineage>
        <taxon>Bacteria</taxon>
        <taxon>Candidatus Woeseibacteriota</taxon>
    </lineage>
</organism>
<dbReference type="Gene3D" id="3.30.1370.30">
    <property type="match status" value="1"/>
</dbReference>
<accession>A0A0G0SXH5</accession>